<comment type="caution">
    <text evidence="2">The sequence shown here is derived from an EMBL/GenBank/DDBJ whole genome shotgun (WGS) entry which is preliminary data.</text>
</comment>
<dbReference type="RefSeq" id="WP_149309149.1">
    <property type="nucleotide sequence ID" value="NZ_SRSD01000010.1"/>
</dbReference>
<protein>
    <submittedName>
        <fullName evidence="2">HNH endonuclease</fullName>
    </submittedName>
</protein>
<evidence type="ECO:0000313" key="2">
    <source>
        <dbReference type="EMBL" id="KAA0888795.1"/>
    </source>
</evidence>
<keyword evidence="2" id="KW-0540">Nuclease</keyword>
<organism evidence="2 3">
    <name type="scientific">Oryzomonas rubra</name>
    <dbReference type="NCBI Taxonomy" id="2509454"/>
    <lineage>
        <taxon>Bacteria</taxon>
        <taxon>Pseudomonadati</taxon>
        <taxon>Thermodesulfobacteriota</taxon>
        <taxon>Desulfuromonadia</taxon>
        <taxon>Geobacterales</taxon>
        <taxon>Geobacteraceae</taxon>
        <taxon>Oryzomonas</taxon>
    </lineage>
</organism>
<dbReference type="GO" id="GO:0004519">
    <property type="term" value="F:endonuclease activity"/>
    <property type="evidence" value="ECO:0007669"/>
    <property type="project" value="UniProtKB-KW"/>
</dbReference>
<sequence length="141" mass="16051">MAIWNTGEKNGFWKGGRIVTPHGYVLIRVGKDHPCADTRGYAYEHRLIAAEKIGRPLMNSEKVHHIDGNKQNNSPENLEVCTSLADHKAKHRTKCMDRKLPNQENIVIFCACGCGNTLNKFDGYGRPRKYKHGHSRRKQNV</sequence>
<proteinExistence type="predicted"/>
<keyword evidence="2" id="KW-0378">Hydrolase</keyword>
<evidence type="ECO:0000313" key="3">
    <source>
        <dbReference type="Proteomes" id="UP000324298"/>
    </source>
</evidence>
<dbReference type="Gene3D" id="3.90.75.20">
    <property type="match status" value="1"/>
</dbReference>
<keyword evidence="2" id="KW-0255">Endonuclease</keyword>
<dbReference type="InterPro" id="IPR044925">
    <property type="entry name" value="His-Me_finger_sf"/>
</dbReference>
<gene>
    <name evidence="2" type="ORF">ET418_15560</name>
</gene>
<dbReference type="SUPFAM" id="SSF54060">
    <property type="entry name" value="His-Me finger endonucleases"/>
    <property type="match status" value="1"/>
</dbReference>
<dbReference type="AlphaFoldDB" id="A0A5A9X8Q7"/>
<evidence type="ECO:0000259" key="1">
    <source>
        <dbReference type="Pfam" id="PF13392"/>
    </source>
</evidence>
<feature type="domain" description="HNH nuclease" evidence="1">
    <location>
        <begin position="43"/>
        <end position="83"/>
    </location>
</feature>
<name>A0A5A9X8Q7_9BACT</name>
<dbReference type="Pfam" id="PF13392">
    <property type="entry name" value="HNH_3"/>
    <property type="match status" value="1"/>
</dbReference>
<accession>A0A5A9X8Q7</accession>
<dbReference type="InterPro" id="IPR003615">
    <property type="entry name" value="HNH_nuc"/>
</dbReference>
<reference evidence="2 3" key="1">
    <citation type="submission" date="2019-04" db="EMBL/GenBank/DDBJ databases">
        <title>Geobacter ruber sp. nov., ferric-reducing bacteria isolated from paddy soil.</title>
        <authorList>
            <person name="Xu Z."/>
            <person name="Masuda Y."/>
            <person name="Itoh H."/>
            <person name="Senoo K."/>
        </authorList>
    </citation>
    <scope>NUCLEOTIDE SEQUENCE [LARGE SCALE GENOMIC DNA]</scope>
    <source>
        <strain evidence="2 3">Red88</strain>
    </source>
</reference>
<dbReference type="OrthoDB" id="7068963at2"/>
<dbReference type="EMBL" id="SRSD01000010">
    <property type="protein sequence ID" value="KAA0888795.1"/>
    <property type="molecule type" value="Genomic_DNA"/>
</dbReference>
<dbReference type="Proteomes" id="UP000324298">
    <property type="component" value="Unassembled WGS sequence"/>
</dbReference>
<keyword evidence="3" id="KW-1185">Reference proteome</keyword>